<evidence type="ECO:0000313" key="2">
    <source>
        <dbReference type="EMBL" id="KAG7353335.1"/>
    </source>
</evidence>
<feature type="compositionally biased region" description="Polar residues" evidence="1">
    <location>
        <begin position="155"/>
        <end position="164"/>
    </location>
</feature>
<organism evidence="2 3">
    <name type="scientific">Nitzschia inconspicua</name>
    <dbReference type="NCBI Taxonomy" id="303405"/>
    <lineage>
        <taxon>Eukaryota</taxon>
        <taxon>Sar</taxon>
        <taxon>Stramenopiles</taxon>
        <taxon>Ochrophyta</taxon>
        <taxon>Bacillariophyta</taxon>
        <taxon>Bacillariophyceae</taxon>
        <taxon>Bacillariophycidae</taxon>
        <taxon>Bacillariales</taxon>
        <taxon>Bacillariaceae</taxon>
        <taxon>Nitzschia</taxon>
    </lineage>
</organism>
<dbReference type="OrthoDB" id="55426at2759"/>
<name>A0A9K3PMW4_9STRA</name>
<feature type="compositionally biased region" description="Low complexity" evidence="1">
    <location>
        <begin position="129"/>
        <end position="154"/>
    </location>
</feature>
<feature type="region of interest" description="Disordered" evidence="1">
    <location>
        <begin position="188"/>
        <end position="215"/>
    </location>
</feature>
<accession>A0A9K3PMW4</accession>
<dbReference type="EMBL" id="JAGRRH010000017">
    <property type="protein sequence ID" value="KAG7353335.1"/>
    <property type="molecule type" value="Genomic_DNA"/>
</dbReference>
<comment type="caution">
    <text evidence="2">The sequence shown here is derived from an EMBL/GenBank/DDBJ whole genome shotgun (WGS) entry which is preliminary data.</text>
</comment>
<feature type="compositionally biased region" description="Low complexity" evidence="1">
    <location>
        <begin position="188"/>
        <end position="198"/>
    </location>
</feature>
<evidence type="ECO:0000313" key="3">
    <source>
        <dbReference type="Proteomes" id="UP000693970"/>
    </source>
</evidence>
<keyword evidence="3" id="KW-1185">Reference proteome</keyword>
<reference evidence="2" key="1">
    <citation type="journal article" date="2021" name="Sci. Rep.">
        <title>Diploid genomic architecture of Nitzschia inconspicua, an elite biomass production diatom.</title>
        <authorList>
            <person name="Oliver A."/>
            <person name="Podell S."/>
            <person name="Pinowska A."/>
            <person name="Traller J.C."/>
            <person name="Smith S.R."/>
            <person name="McClure R."/>
            <person name="Beliaev A."/>
            <person name="Bohutskyi P."/>
            <person name="Hill E.A."/>
            <person name="Rabines A."/>
            <person name="Zheng H."/>
            <person name="Allen L.Z."/>
            <person name="Kuo A."/>
            <person name="Grigoriev I.V."/>
            <person name="Allen A.E."/>
            <person name="Hazlebeck D."/>
            <person name="Allen E.E."/>
        </authorList>
    </citation>
    <scope>NUCLEOTIDE SEQUENCE</scope>
    <source>
        <strain evidence="2">Hildebrandi</strain>
    </source>
</reference>
<feature type="region of interest" description="Disordered" evidence="1">
    <location>
        <begin position="124"/>
        <end position="164"/>
    </location>
</feature>
<proteinExistence type="predicted"/>
<sequence>MQTSSFNLSVTTSTIRDHTIAPTMSTPKRSRTSIMRSHDDVLVEIQGFYWPRLLVKPSPDSGRSKKGRPAIKIPRKLSKADKRNKALLLRQLTKTAKTNSWPSLATAPSCLPFLPSLYVPVPSRQEEPQSASATTTTATTASQTIHAATSTISSWKPSSPASATTRITGRLWPHRVEQHQKMLLSTLTPLSRPSSPTSIMGPYHQRPRAVTLDAH</sequence>
<gene>
    <name evidence="2" type="ORF">IV203_009384</name>
</gene>
<dbReference type="AlphaFoldDB" id="A0A9K3PMW4"/>
<evidence type="ECO:0000256" key="1">
    <source>
        <dbReference type="SAM" id="MobiDB-lite"/>
    </source>
</evidence>
<reference evidence="2" key="2">
    <citation type="submission" date="2021-04" db="EMBL/GenBank/DDBJ databases">
        <authorList>
            <person name="Podell S."/>
        </authorList>
    </citation>
    <scope>NUCLEOTIDE SEQUENCE</scope>
    <source>
        <strain evidence="2">Hildebrandi</strain>
    </source>
</reference>
<dbReference type="Proteomes" id="UP000693970">
    <property type="component" value="Unassembled WGS sequence"/>
</dbReference>
<protein>
    <submittedName>
        <fullName evidence="2">Uncharacterized protein</fullName>
    </submittedName>
</protein>